<keyword evidence="3" id="KW-0804">Transcription</keyword>
<dbReference type="PANTHER" id="PTHR46796:SF6">
    <property type="entry name" value="ARAC SUBFAMILY"/>
    <property type="match status" value="1"/>
</dbReference>
<dbReference type="PRINTS" id="PR00032">
    <property type="entry name" value="HTHARAC"/>
</dbReference>
<dbReference type="PANTHER" id="PTHR46796">
    <property type="entry name" value="HTH-TYPE TRANSCRIPTIONAL ACTIVATOR RHAS-RELATED"/>
    <property type="match status" value="1"/>
</dbReference>
<evidence type="ECO:0000256" key="1">
    <source>
        <dbReference type="ARBA" id="ARBA00023015"/>
    </source>
</evidence>
<dbReference type="RefSeq" id="WP_129891275.1">
    <property type="nucleotide sequence ID" value="NZ_CP035758.1"/>
</dbReference>
<dbReference type="InterPro" id="IPR009057">
    <property type="entry name" value="Homeodomain-like_sf"/>
</dbReference>
<evidence type="ECO:0000256" key="2">
    <source>
        <dbReference type="ARBA" id="ARBA00023125"/>
    </source>
</evidence>
<protein>
    <submittedName>
        <fullName evidence="5">AraC family transcriptional regulator</fullName>
    </submittedName>
</protein>
<evidence type="ECO:0000313" key="5">
    <source>
        <dbReference type="EMBL" id="QBD80209.1"/>
    </source>
</evidence>
<proteinExistence type="predicted"/>
<dbReference type="InterPro" id="IPR020449">
    <property type="entry name" value="Tscrpt_reg_AraC-type_HTH"/>
</dbReference>
<dbReference type="GO" id="GO:0043565">
    <property type="term" value="F:sequence-specific DNA binding"/>
    <property type="evidence" value="ECO:0007669"/>
    <property type="project" value="InterPro"/>
</dbReference>
<keyword evidence="1" id="KW-0805">Transcription regulation</keyword>
<dbReference type="KEGG" id="kbs:EPA93_31210"/>
<dbReference type="Pfam" id="PF12833">
    <property type="entry name" value="HTH_18"/>
    <property type="match status" value="1"/>
</dbReference>
<dbReference type="AlphaFoldDB" id="A0A4P6JWW2"/>
<sequence length="310" mass="35241">MTNQVENYTASFSASTLDFEKHTATSPVLSSREAGWKDILVRTFHEPAQVEDITLPSVPDIHLVLVKQGAMHFESRDVNGPWEGYRVHENELFLTPAASSPYELRWHSLSATPICLVHIHLKKALLERSAEQIAGYDRANQHLKELSAFHDPLLAQIALALQQELELPTPAGQLYAETAAQMLAVHLLKHYQTKDIHVELPNQKLSRRQMGQLTDYILTHLADKLSLEVLAEQVGFSAYHFGYLFRQSTGQTPHQFVINTRLEHSQHLLRETDQPLSQVALAVGFQTQSHFTQAFKHRFGVTPRQYRQQS</sequence>
<dbReference type="OrthoDB" id="2060755at2"/>
<dbReference type="PROSITE" id="PS00041">
    <property type="entry name" value="HTH_ARAC_FAMILY_1"/>
    <property type="match status" value="1"/>
</dbReference>
<dbReference type="PROSITE" id="PS01124">
    <property type="entry name" value="HTH_ARAC_FAMILY_2"/>
    <property type="match status" value="1"/>
</dbReference>
<evidence type="ECO:0000256" key="3">
    <source>
        <dbReference type="ARBA" id="ARBA00023163"/>
    </source>
</evidence>
<dbReference type="InterPro" id="IPR018062">
    <property type="entry name" value="HTH_AraC-typ_CS"/>
</dbReference>
<evidence type="ECO:0000259" key="4">
    <source>
        <dbReference type="PROSITE" id="PS01124"/>
    </source>
</evidence>
<name>A0A4P6JWW2_KTERU</name>
<accession>A0A4P6JWW2</accession>
<dbReference type="SMART" id="SM00342">
    <property type="entry name" value="HTH_ARAC"/>
    <property type="match status" value="1"/>
</dbReference>
<reference evidence="5 6" key="1">
    <citation type="submission" date="2019-01" db="EMBL/GenBank/DDBJ databases">
        <title>Ktedonosporobacter rubrisoli SCAWS-G2.</title>
        <authorList>
            <person name="Huang Y."/>
            <person name="Yan B."/>
        </authorList>
    </citation>
    <scope>NUCLEOTIDE SEQUENCE [LARGE SCALE GENOMIC DNA]</scope>
    <source>
        <strain evidence="5 6">SCAWS-G2</strain>
    </source>
</reference>
<dbReference type="Proteomes" id="UP000290365">
    <property type="component" value="Chromosome"/>
</dbReference>
<dbReference type="InterPro" id="IPR050204">
    <property type="entry name" value="AraC_XylS_family_regulators"/>
</dbReference>
<keyword evidence="6" id="KW-1185">Reference proteome</keyword>
<dbReference type="EMBL" id="CP035758">
    <property type="protein sequence ID" value="QBD80209.1"/>
    <property type="molecule type" value="Genomic_DNA"/>
</dbReference>
<evidence type="ECO:0000313" key="6">
    <source>
        <dbReference type="Proteomes" id="UP000290365"/>
    </source>
</evidence>
<feature type="domain" description="HTH araC/xylS-type" evidence="4">
    <location>
        <begin position="211"/>
        <end position="309"/>
    </location>
</feature>
<keyword evidence="2" id="KW-0238">DNA-binding</keyword>
<dbReference type="InterPro" id="IPR018060">
    <property type="entry name" value="HTH_AraC"/>
</dbReference>
<dbReference type="SUPFAM" id="SSF46689">
    <property type="entry name" value="Homeodomain-like"/>
    <property type="match status" value="2"/>
</dbReference>
<organism evidence="5 6">
    <name type="scientific">Ktedonosporobacter rubrisoli</name>
    <dbReference type="NCBI Taxonomy" id="2509675"/>
    <lineage>
        <taxon>Bacteria</taxon>
        <taxon>Bacillati</taxon>
        <taxon>Chloroflexota</taxon>
        <taxon>Ktedonobacteria</taxon>
        <taxon>Ktedonobacterales</taxon>
        <taxon>Ktedonosporobacteraceae</taxon>
        <taxon>Ktedonosporobacter</taxon>
    </lineage>
</organism>
<gene>
    <name evidence="5" type="ORF">EPA93_31210</name>
</gene>
<dbReference type="GO" id="GO:0003700">
    <property type="term" value="F:DNA-binding transcription factor activity"/>
    <property type="evidence" value="ECO:0007669"/>
    <property type="project" value="InterPro"/>
</dbReference>
<dbReference type="Gene3D" id="1.10.10.60">
    <property type="entry name" value="Homeodomain-like"/>
    <property type="match status" value="2"/>
</dbReference>